<dbReference type="Proteomes" id="UP000626244">
    <property type="component" value="Unassembled WGS sequence"/>
</dbReference>
<evidence type="ECO:0000313" key="4">
    <source>
        <dbReference type="Proteomes" id="UP000626244"/>
    </source>
</evidence>
<dbReference type="Pfam" id="PF13921">
    <property type="entry name" value="Myb_DNA-bind_6"/>
    <property type="match status" value="1"/>
</dbReference>
<dbReference type="EMBL" id="BMHB01000001">
    <property type="protein sequence ID" value="GGI14446.1"/>
    <property type="molecule type" value="Genomic_DNA"/>
</dbReference>
<name>A0A8J3EZH7_9BACI</name>
<dbReference type="Gene3D" id="1.10.10.60">
    <property type="entry name" value="Homeodomain-like"/>
    <property type="match status" value="1"/>
</dbReference>
<feature type="domain" description="Myb-like" evidence="2">
    <location>
        <begin position="5"/>
        <end position="57"/>
    </location>
</feature>
<proteinExistence type="predicted"/>
<gene>
    <name evidence="3" type="primary">ylbO</name>
    <name evidence="3" type="ORF">GCM10007380_22980</name>
</gene>
<evidence type="ECO:0000313" key="3">
    <source>
        <dbReference type="EMBL" id="GGI14446.1"/>
    </source>
</evidence>
<protein>
    <recommendedName>
        <fullName evidence="2">Myb-like domain-containing protein</fullName>
    </recommendedName>
</protein>
<dbReference type="PANTHER" id="PTHR41302:SF2">
    <property type="entry name" value="PRESPORE SPECIFIC TRANSCRIPTIONAL ACTIVATOR RSFA"/>
    <property type="match status" value="1"/>
</dbReference>
<dbReference type="InterPro" id="IPR014243">
    <property type="entry name" value="RsfA-like"/>
</dbReference>
<dbReference type="SUPFAM" id="SSF46689">
    <property type="entry name" value="Homeodomain-like"/>
    <property type="match status" value="1"/>
</dbReference>
<sequence length="196" mass="22624">MVANRQDAWTKEEDNYLAEVVLKSINEGSTQLTAFKVVAGNLSRTAAACGYRWNSFVRKFYKEEIENAKVNSKKQATNKNELNDEVPKPQTEIELPEVVSGESDQEVSFEAVFQFLETVKEKVESLPVREIQSLEKKLLISKQENDQLKVEKQLLLEKVKELESEYENLFEFIDQKRKFVNITSGTPDKKVRSKKE</sequence>
<organism evidence="3 4">
    <name type="scientific">Gottfriedia solisilvae</name>
    <dbReference type="NCBI Taxonomy" id="1516104"/>
    <lineage>
        <taxon>Bacteria</taxon>
        <taxon>Bacillati</taxon>
        <taxon>Bacillota</taxon>
        <taxon>Bacilli</taxon>
        <taxon>Bacillales</taxon>
        <taxon>Bacillaceae</taxon>
        <taxon>Gottfriedia</taxon>
    </lineage>
</organism>
<evidence type="ECO:0000256" key="1">
    <source>
        <dbReference type="SAM" id="Coils"/>
    </source>
</evidence>
<dbReference type="PROSITE" id="PS50090">
    <property type="entry name" value="MYB_LIKE"/>
    <property type="match status" value="1"/>
</dbReference>
<evidence type="ECO:0000259" key="2">
    <source>
        <dbReference type="PROSITE" id="PS50090"/>
    </source>
</evidence>
<keyword evidence="4" id="KW-1185">Reference proteome</keyword>
<reference evidence="4" key="1">
    <citation type="journal article" date="2019" name="Int. J. Syst. Evol. Microbiol.">
        <title>The Global Catalogue of Microorganisms (GCM) 10K type strain sequencing project: providing services to taxonomists for standard genome sequencing and annotation.</title>
        <authorList>
            <consortium name="The Broad Institute Genomics Platform"/>
            <consortium name="The Broad Institute Genome Sequencing Center for Infectious Disease"/>
            <person name="Wu L."/>
            <person name="Ma J."/>
        </authorList>
    </citation>
    <scope>NUCLEOTIDE SEQUENCE [LARGE SCALE GENOMIC DNA]</scope>
    <source>
        <strain evidence="4">CGMCC 1.14993</strain>
    </source>
</reference>
<comment type="caution">
    <text evidence="3">The sequence shown here is derived from an EMBL/GenBank/DDBJ whole genome shotgun (WGS) entry which is preliminary data.</text>
</comment>
<keyword evidence="1" id="KW-0175">Coiled coil</keyword>
<accession>A0A8J3EZH7</accession>
<feature type="coiled-coil region" evidence="1">
    <location>
        <begin position="131"/>
        <end position="172"/>
    </location>
</feature>
<dbReference type="InterPro" id="IPR001005">
    <property type="entry name" value="SANT/Myb"/>
</dbReference>
<dbReference type="InterPro" id="IPR009057">
    <property type="entry name" value="Homeodomain-like_sf"/>
</dbReference>
<dbReference type="AlphaFoldDB" id="A0A8J3EZH7"/>
<dbReference type="OrthoDB" id="2845592at2"/>
<dbReference type="RefSeq" id="WP_088000228.1">
    <property type="nucleotide sequence ID" value="NZ_BMHB01000001.1"/>
</dbReference>
<dbReference type="PANTHER" id="PTHR41302">
    <property type="entry name" value="PRESPORE-SPECIFIC TRANSCRIPTIONAL REGULATOR RSFA-RELATED"/>
    <property type="match status" value="1"/>
</dbReference>